<feature type="region of interest" description="Disordered" evidence="3">
    <location>
        <begin position="121"/>
        <end position="141"/>
    </location>
</feature>
<evidence type="ECO:0000256" key="4">
    <source>
        <dbReference type="SAM" id="SignalP"/>
    </source>
</evidence>
<evidence type="ECO:0000256" key="2">
    <source>
        <dbReference type="SAM" id="Coils"/>
    </source>
</evidence>
<dbReference type="HOGENOM" id="CLU_055310_2_0_1"/>
<keyword evidence="4" id="KW-0732">Signal</keyword>
<dbReference type="OrthoDB" id="5560525at2759"/>
<evidence type="ECO:0000259" key="5">
    <source>
        <dbReference type="Pfam" id="PF06428"/>
    </source>
</evidence>
<comment type="caution">
    <text evidence="6">The sequence shown here is derived from an EMBL/GenBank/DDBJ whole genome shotgun (WGS) entry which is preliminary data.</text>
</comment>
<evidence type="ECO:0000256" key="3">
    <source>
        <dbReference type="SAM" id="MobiDB-lite"/>
    </source>
</evidence>
<evidence type="ECO:0000256" key="1">
    <source>
        <dbReference type="ARBA" id="ARBA00023054"/>
    </source>
</evidence>
<dbReference type="SUPFAM" id="SSF144284">
    <property type="entry name" value="Sec2 N-terminal region"/>
    <property type="match status" value="1"/>
</dbReference>
<evidence type="ECO:0000313" key="6">
    <source>
        <dbReference type="EMBL" id="CCU75064.1"/>
    </source>
</evidence>
<feature type="compositionally biased region" description="Pro residues" evidence="3">
    <location>
        <begin position="125"/>
        <end position="138"/>
    </location>
</feature>
<dbReference type="PANTHER" id="PTHR14430">
    <property type="entry name" value="RABIN3-RELATED"/>
    <property type="match status" value="1"/>
</dbReference>
<feature type="chain" id="PRO_5004106620" description="GDP/GTP exchange factor Sec2 N-terminal domain-containing protein" evidence="4">
    <location>
        <begin position="25"/>
        <end position="229"/>
    </location>
</feature>
<dbReference type="STRING" id="546991.N1J731"/>
<dbReference type="GO" id="GO:0005085">
    <property type="term" value="F:guanyl-nucleotide exchange factor activity"/>
    <property type="evidence" value="ECO:0007669"/>
    <property type="project" value="InterPro"/>
</dbReference>
<dbReference type="Proteomes" id="UP000015441">
    <property type="component" value="Unassembled WGS sequence"/>
</dbReference>
<gene>
    <name evidence="6" type="ORF">BGHDH14_bgh04817</name>
</gene>
<dbReference type="GO" id="GO:0070319">
    <property type="term" value="C:Golgi to plasma membrane transport vesicle"/>
    <property type="evidence" value="ECO:0007669"/>
    <property type="project" value="TreeGrafter"/>
</dbReference>
<feature type="coiled-coil region" evidence="2">
    <location>
        <begin position="39"/>
        <end position="87"/>
    </location>
</feature>
<proteinExistence type="predicted"/>
<dbReference type="GO" id="GO:0051286">
    <property type="term" value="C:cell tip"/>
    <property type="evidence" value="ECO:0007669"/>
    <property type="project" value="TreeGrafter"/>
</dbReference>
<accession>N1J731</accession>
<organism evidence="6 7">
    <name type="scientific">Blumeria graminis f. sp. hordei (strain DH14)</name>
    <name type="common">Barley powdery mildew</name>
    <name type="synonym">Oidium monilioides f. sp. hordei</name>
    <dbReference type="NCBI Taxonomy" id="546991"/>
    <lineage>
        <taxon>Eukaryota</taxon>
        <taxon>Fungi</taxon>
        <taxon>Dikarya</taxon>
        <taxon>Ascomycota</taxon>
        <taxon>Pezizomycotina</taxon>
        <taxon>Leotiomycetes</taxon>
        <taxon>Erysiphales</taxon>
        <taxon>Erysiphaceae</taxon>
        <taxon>Blumeria</taxon>
        <taxon>Blumeria hordei</taxon>
    </lineage>
</organism>
<dbReference type="InParanoid" id="N1J731"/>
<evidence type="ECO:0000313" key="7">
    <source>
        <dbReference type="Proteomes" id="UP000015441"/>
    </source>
</evidence>
<sequence length="229" mass="25373">MCKVALRHLIVLEFAIGNPKFTSACPNCGVDQPGHSSIATQAQSLIQELRTQVELLTSKATAAVDKVADYEDKIRDLRAEIEKAKQTKATGPEETKPEAKRVNSMSAFGGYRITSFLSSRIISPNPKPAPAPDSPPSPSAAELAAALTREQELRKAAEGKLSETSNELEELSTQLFKQANEMVAAERKARTKLESRVEILEKRDIEKRQRLEQLEKALLRIERVRGLLR</sequence>
<keyword evidence="1 2" id="KW-0175">Coiled coil</keyword>
<feature type="signal peptide" evidence="4">
    <location>
        <begin position="1"/>
        <end position="24"/>
    </location>
</feature>
<dbReference type="Pfam" id="PF06428">
    <property type="entry name" value="Sec2p"/>
    <property type="match status" value="1"/>
</dbReference>
<dbReference type="PANTHER" id="PTHR14430:SF4">
    <property type="entry name" value="GDP_GTP EXCHANGE FACTOR SEC2 N-TERMINAL DOMAIN-CONTAINING PROTEIN"/>
    <property type="match status" value="1"/>
</dbReference>
<keyword evidence="7" id="KW-1185">Reference proteome</keyword>
<dbReference type="InterPro" id="IPR009449">
    <property type="entry name" value="Sec2_N"/>
</dbReference>
<dbReference type="InterPro" id="IPR040351">
    <property type="entry name" value="RAB3IL/RAB3IP/Sec2"/>
</dbReference>
<name>N1J731_BLUG1</name>
<reference evidence="6 7" key="1">
    <citation type="journal article" date="2010" name="Science">
        <title>Genome expansion and gene loss in powdery mildew fungi reveal tradeoffs in extreme parasitism.</title>
        <authorList>
            <person name="Spanu P.D."/>
            <person name="Abbott J.C."/>
            <person name="Amselem J."/>
            <person name="Burgis T.A."/>
            <person name="Soanes D.M."/>
            <person name="Stueber K."/>
            <person name="Ver Loren van Themaat E."/>
            <person name="Brown J.K.M."/>
            <person name="Butcher S.A."/>
            <person name="Gurr S.J."/>
            <person name="Lebrun M.-H."/>
            <person name="Ridout C.J."/>
            <person name="Schulze-Lefert P."/>
            <person name="Talbot N.J."/>
            <person name="Ahmadinejad N."/>
            <person name="Ametz C."/>
            <person name="Barton G.R."/>
            <person name="Benjdia M."/>
            <person name="Bidzinski P."/>
            <person name="Bindschedler L.V."/>
            <person name="Both M."/>
            <person name="Brewer M.T."/>
            <person name="Cadle-Davidson L."/>
            <person name="Cadle-Davidson M.M."/>
            <person name="Collemare J."/>
            <person name="Cramer R."/>
            <person name="Frenkel O."/>
            <person name="Godfrey D."/>
            <person name="Harriman J."/>
            <person name="Hoede C."/>
            <person name="King B.C."/>
            <person name="Klages S."/>
            <person name="Kleemann J."/>
            <person name="Knoll D."/>
            <person name="Koti P.S."/>
            <person name="Kreplak J."/>
            <person name="Lopez-Ruiz F.J."/>
            <person name="Lu X."/>
            <person name="Maekawa T."/>
            <person name="Mahanil S."/>
            <person name="Micali C."/>
            <person name="Milgroom M.G."/>
            <person name="Montana G."/>
            <person name="Noir S."/>
            <person name="O'Connell R.J."/>
            <person name="Oberhaensli S."/>
            <person name="Parlange F."/>
            <person name="Pedersen C."/>
            <person name="Quesneville H."/>
            <person name="Reinhardt R."/>
            <person name="Rott M."/>
            <person name="Sacristan S."/>
            <person name="Schmidt S.M."/>
            <person name="Schoen M."/>
            <person name="Skamnioti P."/>
            <person name="Sommer H."/>
            <person name="Stephens A."/>
            <person name="Takahara H."/>
            <person name="Thordal-Christensen H."/>
            <person name="Vigouroux M."/>
            <person name="Wessling R."/>
            <person name="Wicker T."/>
            <person name="Panstruga R."/>
        </authorList>
    </citation>
    <scope>NUCLEOTIDE SEQUENCE [LARGE SCALE GENOMIC DNA]</scope>
    <source>
        <strain evidence="6">DH14</strain>
    </source>
</reference>
<feature type="domain" description="GDP/GTP exchange factor Sec2 N-terminal" evidence="5">
    <location>
        <begin position="141"/>
        <end position="218"/>
    </location>
</feature>
<dbReference type="AlphaFoldDB" id="N1J731"/>
<feature type="coiled-coil region" evidence="2">
    <location>
        <begin position="147"/>
        <end position="217"/>
    </location>
</feature>
<dbReference type="Gene3D" id="6.10.140.910">
    <property type="match status" value="1"/>
</dbReference>
<dbReference type="GO" id="GO:0006887">
    <property type="term" value="P:exocytosis"/>
    <property type="evidence" value="ECO:0007669"/>
    <property type="project" value="TreeGrafter"/>
</dbReference>
<dbReference type="EMBL" id="CAUH01000949">
    <property type="protein sequence ID" value="CCU75064.1"/>
    <property type="molecule type" value="Genomic_DNA"/>
</dbReference>
<protein>
    <recommendedName>
        <fullName evidence="5">GDP/GTP exchange factor Sec2 N-terminal domain-containing protein</fullName>
    </recommendedName>
</protein>
<dbReference type="eggNOG" id="ENOG502S1Y5">
    <property type="taxonomic scope" value="Eukaryota"/>
</dbReference>